<gene>
    <name evidence="1" type="ORF">HPB49_017126</name>
</gene>
<comment type="caution">
    <text evidence="1">The sequence shown here is derived from an EMBL/GenBank/DDBJ whole genome shotgun (WGS) entry which is preliminary data.</text>
</comment>
<evidence type="ECO:0000313" key="2">
    <source>
        <dbReference type="Proteomes" id="UP000821865"/>
    </source>
</evidence>
<name>A0ACB8CYJ4_DERSI</name>
<accession>A0ACB8CYJ4</accession>
<reference evidence="1" key="1">
    <citation type="submission" date="2020-05" db="EMBL/GenBank/DDBJ databases">
        <title>Large-scale comparative analyses of tick genomes elucidate their genetic diversity and vector capacities.</title>
        <authorList>
            <person name="Jia N."/>
            <person name="Wang J."/>
            <person name="Shi W."/>
            <person name="Du L."/>
            <person name="Sun Y."/>
            <person name="Zhan W."/>
            <person name="Jiang J."/>
            <person name="Wang Q."/>
            <person name="Zhang B."/>
            <person name="Ji P."/>
            <person name="Sakyi L.B."/>
            <person name="Cui X."/>
            <person name="Yuan T."/>
            <person name="Jiang B."/>
            <person name="Yang W."/>
            <person name="Lam T.T.-Y."/>
            <person name="Chang Q."/>
            <person name="Ding S."/>
            <person name="Wang X."/>
            <person name="Zhu J."/>
            <person name="Ruan X."/>
            <person name="Zhao L."/>
            <person name="Wei J."/>
            <person name="Que T."/>
            <person name="Du C."/>
            <person name="Cheng J."/>
            <person name="Dai P."/>
            <person name="Han X."/>
            <person name="Huang E."/>
            <person name="Gao Y."/>
            <person name="Liu J."/>
            <person name="Shao H."/>
            <person name="Ye R."/>
            <person name="Li L."/>
            <person name="Wei W."/>
            <person name="Wang X."/>
            <person name="Wang C."/>
            <person name="Yang T."/>
            <person name="Huo Q."/>
            <person name="Li W."/>
            <person name="Guo W."/>
            <person name="Chen H."/>
            <person name="Zhou L."/>
            <person name="Ni X."/>
            <person name="Tian J."/>
            <person name="Zhou Y."/>
            <person name="Sheng Y."/>
            <person name="Liu T."/>
            <person name="Pan Y."/>
            <person name="Xia L."/>
            <person name="Li J."/>
            <person name="Zhao F."/>
            <person name="Cao W."/>
        </authorList>
    </citation>
    <scope>NUCLEOTIDE SEQUENCE</scope>
    <source>
        <strain evidence="1">Dsil-2018</strain>
    </source>
</reference>
<organism evidence="1 2">
    <name type="scientific">Dermacentor silvarum</name>
    <name type="common">Tick</name>
    <dbReference type="NCBI Taxonomy" id="543639"/>
    <lineage>
        <taxon>Eukaryota</taxon>
        <taxon>Metazoa</taxon>
        <taxon>Ecdysozoa</taxon>
        <taxon>Arthropoda</taxon>
        <taxon>Chelicerata</taxon>
        <taxon>Arachnida</taxon>
        <taxon>Acari</taxon>
        <taxon>Parasitiformes</taxon>
        <taxon>Ixodida</taxon>
        <taxon>Ixodoidea</taxon>
        <taxon>Ixodidae</taxon>
        <taxon>Rhipicephalinae</taxon>
        <taxon>Dermacentor</taxon>
    </lineage>
</organism>
<sequence length="808" mass="87013">MASKTTLRLYCENKGTITPEPIYDNSGGSALLFEARAGALRTLDYRSRFNCAPEVQAAVCRVCGSERETAEHLVLKCTKSPTPKEGTTMPQALGFLDAEGGRCFEGVATTKARLERWWRAVKQSRTVPGQRGDQAERFDWDAQVQGLVLGSFFYGYILTVLPGGVLAEQLGPKWLIGLGVVITSLLSMVLPAAAHAHHLVVVAIRILQGLAEGVVFPAMHTMIALWTPITSRSRVISIVQSGSDVGAVVAMMASGVLAESTFLGGWPSIFYVFGFAGIVWFIAWCLLAFDTPSQHPRISREELEFIIANQGNEQAQLKRKVPWLKILLSIPVWSSVLSHFGFNWIHYIFLSEMPTYLTSVLHYSLGANGLLSAVPYILGAFLCCVASLVADVFRKRGTMSITNNRKLFNSLGVMVPGLFLVLVPLAGCDGFWNMVLLAVAGGFHGMGHSGFMAAFVDLAPDFAGTLLGISNVIASIPGIAIPAMLGELLKDQRSISTTPSRNAQFCNSAEEAIKEIKSGSKLLVGGFGLCGIPENLIAALSKTSVKDLVVVSNNAGVDGFGLGILLNTRQVEEIVETGALPPDHIHIPSIYVDAIYKGTSFEKRIEKRKLREKAGAGTSGKDDMRSRIIRRAALEFQDGMYVNLGIGIPVLASNYIPKGIHVVLHSENGILGVGPYPTEEEVDPDLINAGKETVTALPGASYFGSDESFAMIRGGHIDLTMLGAMEVSQYGDLANWMIPGKMVKGMGGAMDLVSSKAAGTKIVVTMEHVAKGNKPKIKKECTLPLTGERCVDLIITEKVHVVSCVLFP</sequence>
<dbReference type="Proteomes" id="UP000821865">
    <property type="component" value="Chromosome 4"/>
</dbReference>
<dbReference type="EMBL" id="CM023473">
    <property type="protein sequence ID" value="KAH7954273.1"/>
    <property type="molecule type" value="Genomic_DNA"/>
</dbReference>
<evidence type="ECO:0000313" key="1">
    <source>
        <dbReference type="EMBL" id="KAH7954273.1"/>
    </source>
</evidence>
<protein>
    <submittedName>
        <fullName evidence="1">Uncharacterized protein</fullName>
    </submittedName>
</protein>
<proteinExistence type="predicted"/>
<keyword evidence="2" id="KW-1185">Reference proteome</keyword>